<dbReference type="Pfam" id="PF00808">
    <property type="entry name" value="CBFD_NFYB_HMF"/>
    <property type="match status" value="1"/>
</dbReference>
<evidence type="ECO:0000313" key="3">
    <source>
        <dbReference type="EMBL" id="KAJ8473333.1"/>
    </source>
</evidence>
<comment type="caution">
    <text evidence="3">The sequence shown here is derived from an EMBL/GenBank/DDBJ whole genome shotgun (WGS) entry which is preliminary data.</text>
</comment>
<evidence type="ECO:0000259" key="2">
    <source>
        <dbReference type="Pfam" id="PF00808"/>
    </source>
</evidence>
<feature type="compositionally biased region" description="Low complexity" evidence="1">
    <location>
        <begin position="189"/>
        <end position="202"/>
    </location>
</feature>
<organism evidence="3 4">
    <name type="scientific">Trametes cubensis</name>
    <dbReference type="NCBI Taxonomy" id="1111947"/>
    <lineage>
        <taxon>Eukaryota</taxon>
        <taxon>Fungi</taxon>
        <taxon>Dikarya</taxon>
        <taxon>Basidiomycota</taxon>
        <taxon>Agaricomycotina</taxon>
        <taxon>Agaricomycetes</taxon>
        <taxon>Polyporales</taxon>
        <taxon>Polyporaceae</taxon>
        <taxon>Trametes</taxon>
    </lineage>
</organism>
<feature type="compositionally biased region" description="Polar residues" evidence="1">
    <location>
        <begin position="261"/>
        <end position="273"/>
    </location>
</feature>
<name>A0AAD7TRP7_9APHY</name>
<reference evidence="3" key="1">
    <citation type="submission" date="2022-11" db="EMBL/GenBank/DDBJ databases">
        <title>Genome Sequence of Cubamyces cubensis.</title>
        <authorList>
            <person name="Buettner E."/>
        </authorList>
    </citation>
    <scope>NUCLEOTIDE SEQUENCE</scope>
    <source>
        <strain evidence="3">MPL-01</strain>
    </source>
</reference>
<protein>
    <recommendedName>
        <fullName evidence="2">Transcription factor CBF/NF-Y/archaeal histone domain-containing protein</fullName>
    </recommendedName>
</protein>
<feature type="domain" description="Transcription factor CBF/NF-Y/archaeal histone" evidence="2">
    <location>
        <begin position="73"/>
        <end position="133"/>
    </location>
</feature>
<dbReference type="InterPro" id="IPR003958">
    <property type="entry name" value="CBFA_NFYB_domain"/>
</dbReference>
<dbReference type="GO" id="GO:0046982">
    <property type="term" value="F:protein heterodimerization activity"/>
    <property type="evidence" value="ECO:0007669"/>
    <property type="project" value="InterPro"/>
</dbReference>
<sequence>MAQSFTTISADGRRSMGATTSGFNSEEEIDQLDSGLDDVDEDDDMEPEVEEEESVSTLKGRKKLGVRVPGQTLLPQDKVDNILQAEGAGPHMSKEAVFMLSVATEEFIKKLAEAGYRQTLSENRQHVQYRDMANLTEQRSEYKFLEGNTIPRPISIREAMALRAAKERELLEDDPAISAAPPSSPPLMPTTAPSASTSISTARPKPKARQSLPAETNGKPKTNGNASASIPVGSASAGPSAASLAARNRVRDSNGRWRKANTMNGATHASNTPSASASTGTRAGSARIRNRSARAREAAEAAENGSHVARQNGASPHPNGRSASSASMRQDAHVSPGPGAQADHWSASGPITGPASGYLEDSNRASFSARSSMADNPGRTIYSQQRPPPQPR</sequence>
<keyword evidence="4" id="KW-1185">Reference proteome</keyword>
<feature type="compositionally biased region" description="Low complexity" evidence="1">
    <location>
        <begin position="274"/>
        <end position="287"/>
    </location>
</feature>
<dbReference type="EMBL" id="JAPEVG010000226">
    <property type="protein sequence ID" value="KAJ8473333.1"/>
    <property type="molecule type" value="Genomic_DNA"/>
</dbReference>
<accession>A0AAD7TRP7</accession>
<feature type="region of interest" description="Disordered" evidence="1">
    <location>
        <begin position="166"/>
        <end position="392"/>
    </location>
</feature>
<dbReference type="Proteomes" id="UP001215151">
    <property type="component" value="Unassembled WGS sequence"/>
</dbReference>
<dbReference type="InterPro" id="IPR009072">
    <property type="entry name" value="Histone-fold"/>
</dbReference>
<dbReference type="Gene3D" id="1.10.20.10">
    <property type="entry name" value="Histone, subunit A"/>
    <property type="match status" value="1"/>
</dbReference>
<evidence type="ECO:0000313" key="4">
    <source>
        <dbReference type="Proteomes" id="UP001215151"/>
    </source>
</evidence>
<feature type="region of interest" description="Disordered" evidence="1">
    <location>
        <begin position="1"/>
        <end position="62"/>
    </location>
</feature>
<dbReference type="SUPFAM" id="SSF47113">
    <property type="entry name" value="Histone-fold"/>
    <property type="match status" value="1"/>
</dbReference>
<proteinExistence type="predicted"/>
<evidence type="ECO:0000256" key="1">
    <source>
        <dbReference type="SAM" id="MobiDB-lite"/>
    </source>
</evidence>
<dbReference type="AlphaFoldDB" id="A0AAD7TRP7"/>
<feature type="compositionally biased region" description="Polar residues" evidence="1">
    <location>
        <begin position="364"/>
        <end position="374"/>
    </location>
</feature>
<feature type="compositionally biased region" description="Low complexity" evidence="1">
    <location>
        <begin position="226"/>
        <end position="246"/>
    </location>
</feature>
<feature type="compositionally biased region" description="Acidic residues" evidence="1">
    <location>
        <begin position="25"/>
        <end position="54"/>
    </location>
</feature>
<gene>
    <name evidence="3" type="ORF">ONZ51_g7935</name>
</gene>